<dbReference type="AlphaFoldDB" id="A0A1W1V6F9"/>
<dbReference type="EMBL" id="LT838272">
    <property type="protein sequence ID" value="SMB88594.1"/>
    <property type="molecule type" value="Genomic_DNA"/>
</dbReference>
<keyword evidence="1" id="KW-0812">Transmembrane</keyword>
<evidence type="ECO:0000313" key="2">
    <source>
        <dbReference type="EMBL" id="SMB88594.1"/>
    </source>
</evidence>
<dbReference type="Proteomes" id="UP000192569">
    <property type="component" value="Chromosome I"/>
</dbReference>
<keyword evidence="1" id="KW-0472">Membrane</keyword>
<evidence type="ECO:0000256" key="1">
    <source>
        <dbReference type="SAM" id="Phobius"/>
    </source>
</evidence>
<keyword evidence="1" id="KW-1133">Transmembrane helix</keyword>
<keyword evidence="3" id="KW-1185">Reference proteome</keyword>
<gene>
    <name evidence="2" type="ORF">SAMN00808754_0027</name>
</gene>
<reference evidence="2 3" key="1">
    <citation type="submission" date="2017-04" db="EMBL/GenBank/DDBJ databases">
        <authorList>
            <person name="Afonso C.L."/>
            <person name="Miller P.J."/>
            <person name="Scott M.A."/>
            <person name="Spackman E."/>
            <person name="Goraichik I."/>
            <person name="Dimitrov K.M."/>
            <person name="Suarez D.L."/>
            <person name="Swayne D.E."/>
        </authorList>
    </citation>
    <scope>NUCLEOTIDE SEQUENCE [LARGE SCALE GENOMIC DNA]</scope>
    <source>
        <strain evidence="2 3">ToBE</strain>
    </source>
</reference>
<accession>A0A1W1V6F9</accession>
<name>A0A1W1V6F9_9FIRM</name>
<protein>
    <submittedName>
        <fullName evidence="2">Uncharacterized protein</fullName>
    </submittedName>
</protein>
<sequence length="36" mass="4035">MGELGQVTEQTARDLIADGGLLFLFLILLLILFTWL</sequence>
<feature type="transmembrane region" description="Helical" evidence="1">
    <location>
        <begin position="15"/>
        <end position="35"/>
    </location>
</feature>
<evidence type="ECO:0000313" key="3">
    <source>
        <dbReference type="Proteomes" id="UP000192569"/>
    </source>
</evidence>
<organism evidence="2 3">
    <name type="scientific">Thermanaeromonas toyohensis ToBE</name>
    <dbReference type="NCBI Taxonomy" id="698762"/>
    <lineage>
        <taxon>Bacteria</taxon>
        <taxon>Bacillati</taxon>
        <taxon>Bacillota</taxon>
        <taxon>Clostridia</taxon>
        <taxon>Neomoorellales</taxon>
        <taxon>Neomoorellaceae</taxon>
        <taxon>Thermanaeromonas</taxon>
    </lineage>
</organism>
<proteinExistence type="predicted"/>